<feature type="disulfide bond" evidence="14">
    <location>
        <begin position="66"/>
        <end position="112"/>
    </location>
</feature>
<evidence type="ECO:0000256" key="10">
    <source>
        <dbReference type="ARBA" id="ARBA00023136"/>
    </source>
</evidence>
<evidence type="ECO:0000256" key="12">
    <source>
        <dbReference type="ARBA" id="ARBA00023170"/>
    </source>
</evidence>
<dbReference type="GO" id="GO:0035567">
    <property type="term" value="P:non-canonical Wnt signaling pathway"/>
    <property type="evidence" value="ECO:0007669"/>
    <property type="project" value="TreeGrafter"/>
</dbReference>
<reference evidence="19" key="1">
    <citation type="journal article" date="2020" name="bioRxiv">
        <title>Chromosome-level reference genome of the European wasp spider Argiope bruennichi: a resource for studies on range expansion and evolutionary adaptation.</title>
        <authorList>
            <person name="Sheffer M.M."/>
            <person name="Hoppe A."/>
            <person name="Krehenwinkel H."/>
            <person name="Uhl G."/>
            <person name="Kuss A.W."/>
            <person name="Jensen L."/>
            <person name="Jensen C."/>
            <person name="Gillespie R.G."/>
            <person name="Hoff K.J."/>
            <person name="Prost S."/>
        </authorList>
    </citation>
    <scope>NUCLEOTIDE SEQUENCE</scope>
</reference>
<feature type="disulfide bond" evidence="14">
    <location>
        <begin position="103"/>
        <end position="141"/>
    </location>
</feature>
<comment type="subcellular location">
    <subcellularLocation>
        <location evidence="1">Cell membrane</location>
        <topology evidence="1">Multi-pass membrane protein</topology>
    </subcellularLocation>
</comment>
<name>A0A8T0EIY1_ARGBR</name>
<keyword evidence="4" id="KW-1003">Cell membrane</keyword>
<dbReference type="InterPro" id="IPR036790">
    <property type="entry name" value="Frizzled_dom_sf"/>
</dbReference>
<evidence type="ECO:0000256" key="13">
    <source>
        <dbReference type="ARBA" id="ARBA00023224"/>
    </source>
</evidence>
<dbReference type="Gene3D" id="1.10.2000.10">
    <property type="entry name" value="Frizzled cysteine-rich domain"/>
    <property type="match status" value="1"/>
</dbReference>
<dbReference type="PRINTS" id="PR00489">
    <property type="entry name" value="FRIZZLED"/>
</dbReference>
<dbReference type="InterPro" id="IPR015526">
    <property type="entry name" value="Frizzled/SFRP"/>
</dbReference>
<evidence type="ECO:0000256" key="1">
    <source>
        <dbReference type="ARBA" id="ARBA00004651"/>
    </source>
</evidence>
<dbReference type="SMART" id="SM01330">
    <property type="entry name" value="Frizzled"/>
    <property type="match status" value="1"/>
</dbReference>
<dbReference type="Pfam" id="PF01392">
    <property type="entry name" value="Fz"/>
    <property type="match status" value="1"/>
</dbReference>
<dbReference type="InterPro" id="IPR020067">
    <property type="entry name" value="Frizzled_dom"/>
</dbReference>
<evidence type="ECO:0000259" key="18">
    <source>
        <dbReference type="PROSITE" id="PS50261"/>
    </source>
</evidence>
<evidence type="ECO:0000313" key="20">
    <source>
        <dbReference type="Proteomes" id="UP000807504"/>
    </source>
</evidence>
<evidence type="ECO:0000256" key="3">
    <source>
        <dbReference type="ARBA" id="ARBA00022473"/>
    </source>
</evidence>
<dbReference type="GO" id="GO:0017147">
    <property type="term" value="F:Wnt-protein binding"/>
    <property type="evidence" value="ECO:0007669"/>
    <property type="project" value="TreeGrafter"/>
</dbReference>
<keyword evidence="6 16" id="KW-0812">Transmembrane</keyword>
<dbReference type="GO" id="GO:0005886">
    <property type="term" value="C:plasma membrane"/>
    <property type="evidence" value="ECO:0007669"/>
    <property type="project" value="UniProtKB-SubCell"/>
</dbReference>
<protein>
    <submittedName>
        <fullName evidence="19">Frizzled-5 like protein</fullName>
    </submittedName>
</protein>
<dbReference type="PANTHER" id="PTHR11309">
    <property type="entry name" value="FRIZZLED"/>
    <property type="match status" value="1"/>
</dbReference>
<feature type="domain" description="G-protein coupled receptors family 2 profile 2" evidence="18">
    <location>
        <begin position="282"/>
        <end position="573"/>
    </location>
</feature>
<dbReference type="SMART" id="SM00063">
    <property type="entry name" value="FRI"/>
    <property type="match status" value="1"/>
</dbReference>
<feature type="disulfide bond" evidence="14">
    <location>
        <begin position="134"/>
        <end position="158"/>
    </location>
</feature>
<accession>A0A8T0EIY1</accession>
<dbReference type="InterPro" id="IPR000539">
    <property type="entry name" value="Frizzled/Smoothened_7TM"/>
</dbReference>
<proteinExistence type="inferred from homology"/>
<evidence type="ECO:0000256" key="16">
    <source>
        <dbReference type="SAM" id="Phobius"/>
    </source>
</evidence>
<dbReference type="EMBL" id="JABXBU010002227">
    <property type="protein sequence ID" value="KAF8773481.1"/>
    <property type="molecule type" value="Genomic_DNA"/>
</dbReference>
<feature type="region of interest" description="Disordered" evidence="15">
    <location>
        <begin position="175"/>
        <end position="228"/>
    </location>
</feature>
<evidence type="ECO:0000256" key="14">
    <source>
        <dbReference type="PROSITE-ProRule" id="PRU00090"/>
    </source>
</evidence>
<dbReference type="PROSITE" id="PS50038">
    <property type="entry name" value="FZ"/>
    <property type="match status" value="1"/>
</dbReference>
<dbReference type="Gene3D" id="1.20.1070.10">
    <property type="entry name" value="Rhodopsin 7-helix transmembrane proteins"/>
    <property type="match status" value="1"/>
</dbReference>
<gene>
    <name evidence="19" type="ORF">HNY73_016140</name>
</gene>
<evidence type="ECO:0000256" key="2">
    <source>
        <dbReference type="ARBA" id="ARBA00008077"/>
    </source>
</evidence>
<dbReference type="FunFam" id="1.20.1070.10:FF:000262">
    <property type="entry name" value="Frizzled 2"/>
    <property type="match status" value="1"/>
</dbReference>
<keyword evidence="10 16" id="KW-0472">Membrane</keyword>
<keyword evidence="9" id="KW-0297">G-protein coupled receptor</keyword>
<dbReference type="PROSITE" id="PS50261">
    <property type="entry name" value="G_PROTEIN_RECEP_F2_4"/>
    <property type="match status" value="1"/>
</dbReference>
<keyword evidence="20" id="KW-1185">Reference proteome</keyword>
<sequence>MKSASDFLARFAVITYWILPTKVSHLPNAFIQSFLFIRRSSCDVIASAGESQAAMERCEEITIPMCRGIGYNYTSMPNKFHHDTQDEAGLEVHQFWPLVEIHCSDDLLFFLCSLYAPICIEDYQGQLPACYSVCERARAGCAPIMHKYGFVWPERMNCDDFPRYGDQEHLCMDAKEGAGPENGDYNAKQETKPVRRPPSYRGRNSKGRDRHESISSGGSPGHPPSLVTPGSVDSDCKCECRFPMVPLVDAADRKLYQDVATGGVPQCARPCRGTFFNKDEQTFATFWIGLWAIICCFSASMTVLTFLIDPTRFRYPERPIIFLSGCYLMVSIGYLVRLGLGHEAVACDGQIIRYHTIGRPPACTIVFLLVYFFGMASSLWWVILTLTWLLAAGLKWGNEAIAGYSQYFHLAAWLVPTGKSIAVLAMGAVDGDPVAGICSVGNQNVDHLRWFVIMPLCAYLLLGTSFLLAGFVSLFRIRKVIRQQARAKADKLEKLMIRIGVFSVLYTVPATITIGCYFYEQHYRERWDRRHNCPCDTEQSRPDYSVFMLKYFMCLVVGITTGFWITSVKTLESWRRRLCSRRGQRGGPGSVSQRTGTPGGAEGLYGLERLSPSAQQAMWGTCPLVVNRCHYRMCEFLPWSNLSFWTVGVESLMTMVQEV</sequence>
<dbReference type="Pfam" id="PF01534">
    <property type="entry name" value="Frizzled"/>
    <property type="match status" value="1"/>
</dbReference>
<comment type="similarity">
    <text evidence="2">Belongs to the G-protein coupled receptor Fz/Smo family.</text>
</comment>
<evidence type="ECO:0000256" key="5">
    <source>
        <dbReference type="ARBA" id="ARBA00022687"/>
    </source>
</evidence>
<feature type="transmembrane region" description="Helical" evidence="16">
    <location>
        <begin position="361"/>
        <end position="383"/>
    </location>
</feature>
<feature type="transmembrane region" description="Helical" evidence="16">
    <location>
        <begin position="495"/>
        <end position="520"/>
    </location>
</feature>
<dbReference type="FunFam" id="1.10.2000.10:FF:000004">
    <property type="entry name" value="Frizzled class receptor 8a"/>
    <property type="match status" value="1"/>
</dbReference>
<evidence type="ECO:0000256" key="7">
    <source>
        <dbReference type="ARBA" id="ARBA00022729"/>
    </source>
</evidence>
<dbReference type="InterPro" id="IPR017981">
    <property type="entry name" value="GPCR_2-like_7TM"/>
</dbReference>
<comment type="caution">
    <text evidence="19">The sequence shown here is derived from an EMBL/GenBank/DDBJ whole genome shotgun (WGS) entry which is preliminary data.</text>
</comment>
<reference evidence="19" key="2">
    <citation type="submission" date="2020-06" db="EMBL/GenBank/DDBJ databases">
        <authorList>
            <person name="Sheffer M."/>
        </authorList>
    </citation>
    <scope>NUCLEOTIDE SEQUENCE</scope>
</reference>
<feature type="transmembrane region" description="Helical" evidence="16">
    <location>
        <begin position="450"/>
        <end position="475"/>
    </location>
</feature>
<feature type="transmembrane region" description="Helical" evidence="16">
    <location>
        <begin position="286"/>
        <end position="308"/>
    </location>
</feature>
<feature type="transmembrane region" description="Helical" evidence="16">
    <location>
        <begin position="320"/>
        <end position="340"/>
    </location>
</feature>
<dbReference type="GO" id="GO:0060070">
    <property type="term" value="P:canonical Wnt signaling pathway"/>
    <property type="evidence" value="ECO:0007669"/>
    <property type="project" value="TreeGrafter"/>
</dbReference>
<evidence type="ECO:0000256" key="8">
    <source>
        <dbReference type="ARBA" id="ARBA00022989"/>
    </source>
</evidence>
<keyword evidence="12" id="KW-0675">Receptor</keyword>
<keyword evidence="5" id="KW-0879">Wnt signaling pathway</keyword>
<keyword evidence="11 14" id="KW-1015">Disulfide bond</keyword>
<keyword evidence="7" id="KW-0732">Signal</keyword>
<evidence type="ECO:0000256" key="9">
    <source>
        <dbReference type="ARBA" id="ARBA00023040"/>
    </source>
</evidence>
<keyword evidence="3" id="KW-0217">Developmental protein</keyword>
<dbReference type="CDD" id="cd07456">
    <property type="entry name" value="CRD_FZ5_like"/>
    <property type="match status" value="1"/>
</dbReference>
<feature type="domain" description="FZ" evidence="17">
    <location>
        <begin position="53"/>
        <end position="174"/>
    </location>
</feature>
<dbReference type="AlphaFoldDB" id="A0A8T0EIY1"/>
<evidence type="ECO:0000256" key="4">
    <source>
        <dbReference type="ARBA" id="ARBA00022475"/>
    </source>
</evidence>
<keyword evidence="8 16" id="KW-1133">Transmembrane helix</keyword>
<evidence type="ECO:0000259" key="17">
    <source>
        <dbReference type="PROSITE" id="PS50038"/>
    </source>
</evidence>
<dbReference type="SUPFAM" id="SSF63501">
    <property type="entry name" value="Frizzled cysteine-rich domain"/>
    <property type="match status" value="1"/>
</dbReference>
<evidence type="ECO:0000256" key="6">
    <source>
        <dbReference type="ARBA" id="ARBA00022692"/>
    </source>
</evidence>
<feature type="disulfide bond" evidence="14">
    <location>
        <begin position="130"/>
        <end position="171"/>
    </location>
</feature>
<organism evidence="19 20">
    <name type="scientific">Argiope bruennichi</name>
    <name type="common">Wasp spider</name>
    <name type="synonym">Aranea bruennichi</name>
    <dbReference type="NCBI Taxonomy" id="94029"/>
    <lineage>
        <taxon>Eukaryota</taxon>
        <taxon>Metazoa</taxon>
        <taxon>Ecdysozoa</taxon>
        <taxon>Arthropoda</taxon>
        <taxon>Chelicerata</taxon>
        <taxon>Arachnida</taxon>
        <taxon>Araneae</taxon>
        <taxon>Araneomorphae</taxon>
        <taxon>Entelegynae</taxon>
        <taxon>Araneoidea</taxon>
        <taxon>Araneidae</taxon>
        <taxon>Argiope</taxon>
    </lineage>
</organism>
<dbReference type="CDD" id="cd15035">
    <property type="entry name" value="7tmF_FZD5_FZD8-like"/>
    <property type="match status" value="1"/>
</dbReference>
<dbReference type="Proteomes" id="UP000807504">
    <property type="component" value="Unassembled WGS sequence"/>
</dbReference>
<feature type="disulfide bond" evidence="14">
    <location>
        <begin position="58"/>
        <end position="119"/>
    </location>
</feature>
<dbReference type="PANTHER" id="PTHR11309:SF126">
    <property type="entry name" value="FRIZZLED-2"/>
    <property type="match status" value="1"/>
</dbReference>
<evidence type="ECO:0000256" key="11">
    <source>
        <dbReference type="ARBA" id="ARBA00023157"/>
    </source>
</evidence>
<dbReference type="GO" id="GO:0004930">
    <property type="term" value="F:G protein-coupled receptor activity"/>
    <property type="evidence" value="ECO:0007669"/>
    <property type="project" value="UniProtKB-KW"/>
</dbReference>
<keyword evidence="13" id="KW-0807">Transducer</keyword>
<evidence type="ECO:0000256" key="15">
    <source>
        <dbReference type="SAM" id="MobiDB-lite"/>
    </source>
</evidence>
<evidence type="ECO:0000313" key="19">
    <source>
        <dbReference type="EMBL" id="KAF8773481.1"/>
    </source>
</evidence>
<feature type="transmembrane region" description="Helical" evidence="16">
    <location>
        <begin position="548"/>
        <end position="568"/>
    </location>
</feature>
<dbReference type="GO" id="GO:0042813">
    <property type="term" value="F:Wnt receptor activity"/>
    <property type="evidence" value="ECO:0007669"/>
    <property type="project" value="TreeGrafter"/>
</dbReference>